<organism evidence="2 3">
    <name type="scientific">Acrasis kona</name>
    <dbReference type="NCBI Taxonomy" id="1008807"/>
    <lineage>
        <taxon>Eukaryota</taxon>
        <taxon>Discoba</taxon>
        <taxon>Heterolobosea</taxon>
        <taxon>Tetramitia</taxon>
        <taxon>Eutetramitia</taxon>
        <taxon>Acrasidae</taxon>
        <taxon>Acrasis</taxon>
    </lineage>
</organism>
<dbReference type="SUPFAM" id="SSF52317">
    <property type="entry name" value="Class I glutamine amidotransferase-like"/>
    <property type="match status" value="1"/>
</dbReference>
<dbReference type="PROSITE" id="PS51273">
    <property type="entry name" value="GATASE_TYPE_1"/>
    <property type="match status" value="1"/>
</dbReference>
<dbReference type="GO" id="GO:0005829">
    <property type="term" value="C:cytosol"/>
    <property type="evidence" value="ECO:0007669"/>
    <property type="project" value="TreeGrafter"/>
</dbReference>
<dbReference type="PANTHER" id="PTHR42695">
    <property type="entry name" value="GLUTAMINE AMIDOTRANSFERASE YLR126C-RELATED"/>
    <property type="match status" value="1"/>
</dbReference>
<comment type="caution">
    <text evidence="2">The sequence shown here is derived from an EMBL/GenBank/DDBJ whole genome shotgun (WGS) entry which is preliminary data.</text>
</comment>
<protein>
    <recommendedName>
        <fullName evidence="1">Glutamine amidotransferase domain-containing protein</fullName>
    </recommendedName>
</protein>
<accession>A0AAW2YRF7</accession>
<dbReference type="InterPro" id="IPR029062">
    <property type="entry name" value="Class_I_gatase-like"/>
</dbReference>
<dbReference type="EMBL" id="JAOPGA020000562">
    <property type="protein sequence ID" value="KAL0479468.1"/>
    <property type="molecule type" value="Genomic_DNA"/>
</dbReference>
<dbReference type="InterPro" id="IPR044992">
    <property type="entry name" value="ChyE-like"/>
</dbReference>
<dbReference type="Gene3D" id="3.40.50.880">
    <property type="match status" value="1"/>
</dbReference>
<proteinExistence type="predicted"/>
<dbReference type="Proteomes" id="UP001431209">
    <property type="component" value="Unassembled WGS sequence"/>
</dbReference>
<dbReference type="InterPro" id="IPR017926">
    <property type="entry name" value="GATASE"/>
</dbReference>
<name>A0AAW2YRF7_9EUKA</name>
<feature type="domain" description="Glutamine amidotransferase" evidence="1">
    <location>
        <begin position="71"/>
        <end position="218"/>
    </location>
</feature>
<keyword evidence="3" id="KW-1185">Reference proteome</keyword>
<evidence type="ECO:0000313" key="3">
    <source>
        <dbReference type="Proteomes" id="UP001431209"/>
    </source>
</evidence>
<dbReference type="AlphaFoldDB" id="A0AAW2YRF7"/>
<dbReference type="Pfam" id="PF00117">
    <property type="entry name" value="GATase"/>
    <property type="match status" value="1"/>
</dbReference>
<evidence type="ECO:0000313" key="2">
    <source>
        <dbReference type="EMBL" id="KAL0479468.1"/>
    </source>
</evidence>
<dbReference type="PANTHER" id="PTHR42695:SF5">
    <property type="entry name" value="GLUTAMINE AMIDOTRANSFERASE YLR126C-RELATED"/>
    <property type="match status" value="1"/>
</dbReference>
<gene>
    <name evidence="2" type="ORF">AKO1_007638</name>
</gene>
<sequence>MFEKANVDESVDCDTYAIVYNHWPSPFTLNLTSIDEQIDEFKKIKKNSTEMLKFELKSENDAHAKEVPVVDIFKFITEHYHGLVISGSDDSCVFDRRKPYLDKTLLPLIRSLLSIDFPMFGICFGAQAIVSAHYGDAVMSTMKKQNKLDEFGYTRLRTLKQDEILRDVPSEFVSGSYHSDCFVLKEGESIIGGDNWYSQAFHIPGKRAYGVQFHPEYDKEIVDECLEDVKVIYGIDTPVFLDANEPDMQVGRTMARNFINLSLNK</sequence>
<reference evidence="2 3" key="1">
    <citation type="submission" date="2024-03" db="EMBL/GenBank/DDBJ databases">
        <title>The Acrasis kona genome and developmental transcriptomes reveal deep origins of eukaryotic multicellular pathways.</title>
        <authorList>
            <person name="Sheikh S."/>
            <person name="Fu C.-J."/>
            <person name="Brown M.W."/>
            <person name="Baldauf S.L."/>
        </authorList>
    </citation>
    <scope>NUCLEOTIDE SEQUENCE [LARGE SCALE GENOMIC DNA]</scope>
    <source>
        <strain evidence="2 3">ATCC MYA-3509</strain>
    </source>
</reference>
<evidence type="ECO:0000259" key="1">
    <source>
        <dbReference type="Pfam" id="PF00117"/>
    </source>
</evidence>